<gene>
    <name evidence="1" type="ORF">BJ138DRAFT_1099658</name>
</gene>
<dbReference type="EMBL" id="MU267635">
    <property type="protein sequence ID" value="KAH7913199.1"/>
    <property type="molecule type" value="Genomic_DNA"/>
</dbReference>
<proteinExistence type="predicted"/>
<dbReference type="Proteomes" id="UP000790377">
    <property type="component" value="Unassembled WGS sequence"/>
</dbReference>
<reference evidence="1" key="1">
    <citation type="journal article" date="2021" name="New Phytol.">
        <title>Evolutionary innovations through gain and loss of genes in the ectomycorrhizal Boletales.</title>
        <authorList>
            <person name="Wu G."/>
            <person name="Miyauchi S."/>
            <person name="Morin E."/>
            <person name="Kuo A."/>
            <person name="Drula E."/>
            <person name="Varga T."/>
            <person name="Kohler A."/>
            <person name="Feng B."/>
            <person name="Cao Y."/>
            <person name="Lipzen A."/>
            <person name="Daum C."/>
            <person name="Hundley H."/>
            <person name="Pangilinan J."/>
            <person name="Johnson J."/>
            <person name="Barry K."/>
            <person name="LaButti K."/>
            <person name="Ng V."/>
            <person name="Ahrendt S."/>
            <person name="Min B."/>
            <person name="Choi I.G."/>
            <person name="Park H."/>
            <person name="Plett J.M."/>
            <person name="Magnuson J."/>
            <person name="Spatafora J.W."/>
            <person name="Nagy L.G."/>
            <person name="Henrissat B."/>
            <person name="Grigoriev I.V."/>
            <person name="Yang Z.L."/>
            <person name="Xu J."/>
            <person name="Martin F.M."/>
        </authorList>
    </citation>
    <scope>NUCLEOTIDE SEQUENCE</scope>
    <source>
        <strain evidence="1">ATCC 28755</strain>
    </source>
</reference>
<accession>A0ACB8AJ76</accession>
<keyword evidence="2" id="KW-1185">Reference proteome</keyword>
<evidence type="ECO:0000313" key="1">
    <source>
        <dbReference type="EMBL" id="KAH7913199.1"/>
    </source>
</evidence>
<name>A0ACB8AJ76_9AGAM</name>
<comment type="caution">
    <text evidence="1">The sequence shown here is derived from an EMBL/GenBank/DDBJ whole genome shotgun (WGS) entry which is preliminary data.</text>
</comment>
<sequence length="406" mass="46325">MPSLFDFLTDLLSELGRVVVVGVDKPLGTMHWIAIVDDSEERNSARRKASRRRRVEFWQRPPFSGTLKTVTFLYENKAQRIPRTGHICAATYPFYSSVLLADIAVAGGLAGNFETCQHRIKVSVNGNKIWKLNGWKDASKLACTSNLKIPWTVLSATYKQQNFQDADVRDLAESLREMICVAHDCPDLREIEGTVNVTEEIGCTALKIAVLIEECTNSSLIGRIQSRDKETRHDVKKIGQQVREQLVPGVDIIGMVDIFTSVRNLETEKILQWLAAPDLSVGYNSSGQIRMKRERAESEAAEKEREIKVIEVRRIVSAAREEEHRRRLQEEIANMQKQVEQATRKAEQAQKEQETAKMKPVGEERLLRKNKEQLQEELSRLRKLVEENAHKQELRKKGLVEKQKTG</sequence>
<organism evidence="1 2">
    <name type="scientific">Hygrophoropsis aurantiaca</name>
    <dbReference type="NCBI Taxonomy" id="72124"/>
    <lineage>
        <taxon>Eukaryota</taxon>
        <taxon>Fungi</taxon>
        <taxon>Dikarya</taxon>
        <taxon>Basidiomycota</taxon>
        <taxon>Agaricomycotina</taxon>
        <taxon>Agaricomycetes</taxon>
        <taxon>Agaricomycetidae</taxon>
        <taxon>Boletales</taxon>
        <taxon>Coniophorineae</taxon>
        <taxon>Hygrophoropsidaceae</taxon>
        <taxon>Hygrophoropsis</taxon>
    </lineage>
</organism>
<evidence type="ECO:0000313" key="2">
    <source>
        <dbReference type="Proteomes" id="UP000790377"/>
    </source>
</evidence>
<protein>
    <submittedName>
        <fullName evidence="1">Uncharacterized protein</fullName>
    </submittedName>
</protein>